<reference evidence="5" key="1">
    <citation type="journal article" date="2014" name="Proc. Natl. Acad. Sci. U.S.A.">
        <title>Extensive sampling of basidiomycete genomes demonstrates inadequacy of the white-rot/brown-rot paradigm for wood decay fungi.</title>
        <authorList>
            <person name="Riley R."/>
            <person name="Salamov A.A."/>
            <person name="Brown D.W."/>
            <person name="Nagy L.G."/>
            <person name="Floudas D."/>
            <person name="Held B.W."/>
            <person name="Levasseur A."/>
            <person name="Lombard V."/>
            <person name="Morin E."/>
            <person name="Otillar R."/>
            <person name="Lindquist E.A."/>
            <person name="Sun H."/>
            <person name="LaButti K.M."/>
            <person name="Schmutz J."/>
            <person name="Jabbour D."/>
            <person name="Luo H."/>
            <person name="Baker S.E."/>
            <person name="Pisabarro A.G."/>
            <person name="Walton J.D."/>
            <person name="Blanchette R.A."/>
            <person name="Henrissat B."/>
            <person name="Martin F."/>
            <person name="Cullen D."/>
            <person name="Hibbett D.S."/>
            <person name="Grigoriev I.V."/>
        </authorList>
    </citation>
    <scope>NUCLEOTIDE SEQUENCE [LARGE SCALE GENOMIC DNA]</scope>
    <source>
        <strain evidence="5">PC15</strain>
    </source>
</reference>
<dbReference type="SUPFAM" id="SSF54928">
    <property type="entry name" value="RNA-binding domain, RBD"/>
    <property type="match status" value="1"/>
</dbReference>
<dbReference type="InterPro" id="IPR034358">
    <property type="entry name" value="Vip1_RRM"/>
</dbReference>
<gene>
    <name evidence="4" type="ORF">PLEOSDRAFT_186042</name>
</gene>
<dbReference type="AlphaFoldDB" id="A0A067NP04"/>
<dbReference type="Gene3D" id="3.30.70.330">
    <property type="match status" value="1"/>
</dbReference>
<dbReference type="STRING" id="1137138.A0A067NP04"/>
<dbReference type="InterPro" id="IPR012677">
    <property type="entry name" value="Nucleotide-bd_a/b_plait_sf"/>
</dbReference>
<feature type="region of interest" description="Disordered" evidence="2">
    <location>
        <begin position="220"/>
        <end position="247"/>
    </location>
</feature>
<keyword evidence="1" id="KW-0694">RNA-binding</keyword>
<evidence type="ECO:0000256" key="2">
    <source>
        <dbReference type="SAM" id="MobiDB-lite"/>
    </source>
</evidence>
<dbReference type="SMART" id="SM00360">
    <property type="entry name" value="RRM"/>
    <property type="match status" value="1"/>
</dbReference>
<dbReference type="Proteomes" id="UP000027073">
    <property type="component" value="Unassembled WGS sequence"/>
</dbReference>
<dbReference type="EMBL" id="KL198010">
    <property type="protein sequence ID" value="KDQ25336.1"/>
    <property type="molecule type" value="Genomic_DNA"/>
</dbReference>
<feature type="domain" description="RRM" evidence="3">
    <location>
        <begin position="6"/>
        <end position="75"/>
    </location>
</feature>
<dbReference type="PROSITE" id="PS50102">
    <property type="entry name" value="RRM"/>
    <property type="match status" value="1"/>
</dbReference>
<feature type="region of interest" description="Disordered" evidence="2">
    <location>
        <begin position="73"/>
        <end position="95"/>
    </location>
</feature>
<accession>A0A067NP04</accession>
<feature type="compositionally biased region" description="Basic and acidic residues" evidence="2">
    <location>
        <begin position="73"/>
        <end position="86"/>
    </location>
</feature>
<dbReference type="InterPro" id="IPR035979">
    <property type="entry name" value="RBD_domain_sf"/>
</dbReference>
<organism evidence="4 5">
    <name type="scientific">Pleurotus ostreatus (strain PC15)</name>
    <name type="common">Oyster mushroom</name>
    <dbReference type="NCBI Taxonomy" id="1137138"/>
    <lineage>
        <taxon>Eukaryota</taxon>
        <taxon>Fungi</taxon>
        <taxon>Dikarya</taxon>
        <taxon>Basidiomycota</taxon>
        <taxon>Agaricomycotina</taxon>
        <taxon>Agaricomycetes</taxon>
        <taxon>Agaricomycetidae</taxon>
        <taxon>Agaricales</taxon>
        <taxon>Pleurotineae</taxon>
        <taxon>Pleurotaceae</taxon>
        <taxon>Pleurotus</taxon>
    </lineage>
</organism>
<evidence type="ECO:0000256" key="1">
    <source>
        <dbReference type="PROSITE-ProRule" id="PRU00176"/>
    </source>
</evidence>
<dbReference type="HOGENOM" id="CLU_074138_1_0_1"/>
<dbReference type="OrthoDB" id="7763451at2759"/>
<sequence length="247" mass="26880">MSTTTYSVHVSNIAPTTGESQLHDFFTFCGKIQSIDYKEKTATIYFEKSSAAKTALMLNGGTLDGSRLEVTSDVDHQDEPHHDEPRSGVPIDQSDKPRAGIAAEYLAKGYQLSDNILHRAIDIDNKQGISKRFLDYFHSLDTNLGQRALGPDQTISGKVQTSLEAATQQAKAVDEQKGFSKMASDYYAKALATPLGQRIKSFYTSTAKEVQDIHEEALRIKAQSASHETPAAQPESTPAAEASKPAA</sequence>
<evidence type="ECO:0000259" key="3">
    <source>
        <dbReference type="PROSITE" id="PS50102"/>
    </source>
</evidence>
<proteinExistence type="predicted"/>
<dbReference type="GO" id="GO:0003723">
    <property type="term" value="F:RNA binding"/>
    <property type="evidence" value="ECO:0007669"/>
    <property type="project" value="UniProtKB-UniRule"/>
</dbReference>
<name>A0A067NP04_PLEO1</name>
<dbReference type="VEuPathDB" id="FungiDB:PLEOSDRAFT_186042"/>
<dbReference type="CDD" id="cd12268">
    <property type="entry name" value="RRM_Vip1"/>
    <property type="match status" value="1"/>
</dbReference>
<dbReference type="PANTHER" id="PTHR32343:SF10">
    <property type="entry name" value="RNA-BINDING REGION RNP-1 DOMAIN-CONTAINING PROTEIN"/>
    <property type="match status" value="1"/>
</dbReference>
<dbReference type="PANTHER" id="PTHR32343">
    <property type="entry name" value="SERINE/ARGININE-RICH SPLICING FACTOR"/>
    <property type="match status" value="1"/>
</dbReference>
<feature type="non-terminal residue" evidence="4">
    <location>
        <position position="1"/>
    </location>
</feature>
<dbReference type="Pfam" id="PF00076">
    <property type="entry name" value="RRM_1"/>
    <property type="match status" value="1"/>
</dbReference>
<evidence type="ECO:0000313" key="5">
    <source>
        <dbReference type="Proteomes" id="UP000027073"/>
    </source>
</evidence>
<protein>
    <recommendedName>
        <fullName evidence="3">RRM domain-containing protein</fullName>
    </recommendedName>
</protein>
<dbReference type="InterPro" id="IPR000504">
    <property type="entry name" value="RRM_dom"/>
</dbReference>
<dbReference type="FunCoup" id="A0A067NP04">
    <property type="interactions" value="80"/>
</dbReference>
<dbReference type="InParanoid" id="A0A067NP04"/>
<evidence type="ECO:0000313" key="4">
    <source>
        <dbReference type="EMBL" id="KDQ25336.1"/>
    </source>
</evidence>